<dbReference type="PANTHER" id="PTHR44846:SF1">
    <property type="entry name" value="MANNOSYL-D-GLYCERATE TRANSPORT_METABOLISM SYSTEM REPRESSOR MNGR-RELATED"/>
    <property type="match status" value="1"/>
</dbReference>
<dbReference type="InterPro" id="IPR036388">
    <property type="entry name" value="WH-like_DNA-bd_sf"/>
</dbReference>
<proteinExistence type="predicted"/>
<evidence type="ECO:0000256" key="3">
    <source>
        <dbReference type="ARBA" id="ARBA00023163"/>
    </source>
</evidence>
<dbReference type="SMART" id="SM00345">
    <property type="entry name" value="HTH_GNTR"/>
    <property type="match status" value="1"/>
</dbReference>
<dbReference type="Gene3D" id="1.10.10.10">
    <property type="entry name" value="Winged helix-like DNA-binding domain superfamily/Winged helix DNA-binding domain"/>
    <property type="match status" value="1"/>
</dbReference>
<dbReference type="Pfam" id="PF00392">
    <property type="entry name" value="GntR"/>
    <property type="match status" value="1"/>
</dbReference>
<evidence type="ECO:0000256" key="2">
    <source>
        <dbReference type="ARBA" id="ARBA00023125"/>
    </source>
</evidence>
<dbReference type="InterPro" id="IPR000524">
    <property type="entry name" value="Tscrpt_reg_HTH_GntR"/>
</dbReference>
<dbReference type="Proteomes" id="UP000475532">
    <property type="component" value="Unassembled WGS sequence"/>
</dbReference>
<evidence type="ECO:0000259" key="4">
    <source>
        <dbReference type="PROSITE" id="PS50949"/>
    </source>
</evidence>
<evidence type="ECO:0000313" key="6">
    <source>
        <dbReference type="Proteomes" id="UP000475532"/>
    </source>
</evidence>
<sequence length="94" mass="10031">MNTPLDGPTPLYIQIADILEARITDGTYPVNTPVPSVRGIREEFDVSARTAEAALAELKERGLVVSAVGKGTYVLPIERRPSGGRTQENGPGGR</sequence>
<name>A0A6L9QKM9_9ACTN</name>
<gene>
    <name evidence="5" type="ORF">G3I70_26675</name>
</gene>
<accession>A0A6L9QKM9</accession>
<keyword evidence="1" id="KW-0805">Transcription regulation</keyword>
<protein>
    <submittedName>
        <fullName evidence="5">GntR family transcriptional regulator</fullName>
    </submittedName>
</protein>
<feature type="domain" description="HTH gntR-type" evidence="4">
    <location>
        <begin position="9"/>
        <end position="77"/>
    </location>
</feature>
<evidence type="ECO:0000256" key="1">
    <source>
        <dbReference type="ARBA" id="ARBA00023015"/>
    </source>
</evidence>
<dbReference type="GO" id="GO:0003677">
    <property type="term" value="F:DNA binding"/>
    <property type="evidence" value="ECO:0007669"/>
    <property type="project" value="UniProtKB-KW"/>
</dbReference>
<dbReference type="RefSeq" id="WP_163060190.1">
    <property type="nucleotide sequence ID" value="NZ_JAAGLI010000710.1"/>
</dbReference>
<keyword evidence="2" id="KW-0238">DNA-binding</keyword>
<evidence type="ECO:0000313" key="5">
    <source>
        <dbReference type="EMBL" id="NEA26050.1"/>
    </source>
</evidence>
<reference evidence="5 6" key="1">
    <citation type="submission" date="2020-01" db="EMBL/GenBank/DDBJ databases">
        <title>Insect and environment-associated Actinomycetes.</title>
        <authorList>
            <person name="Currrie C."/>
            <person name="Chevrette M."/>
            <person name="Carlson C."/>
            <person name="Stubbendieck R."/>
            <person name="Wendt-Pienkowski E."/>
        </authorList>
    </citation>
    <scope>NUCLEOTIDE SEQUENCE [LARGE SCALE GENOMIC DNA]</scope>
    <source>
        <strain evidence="5 6">SID10258</strain>
    </source>
</reference>
<dbReference type="CDD" id="cd07377">
    <property type="entry name" value="WHTH_GntR"/>
    <property type="match status" value="1"/>
</dbReference>
<dbReference type="PROSITE" id="PS50949">
    <property type="entry name" value="HTH_GNTR"/>
    <property type="match status" value="1"/>
</dbReference>
<dbReference type="AlphaFoldDB" id="A0A6L9QKM9"/>
<keyword evidence="3" id="KW-0804">Transcription</keyword>
<dbReference type="GO" id="GO:0003700">
    <property type="term" value="F:DNA-binding transcription factor activity"/>
    <property type="evidence" value="ECO:0007669"/>
    <property type="project" value="InterPro"/>
</dbReference>
<dbReference type="SUPFAM" id="SSF46785">
    <property type="entry name" value="Winged helix' DNA-binding domain"/>
    <property type="match status" value="1"/>
</dbReference>
<dbReference type="InterPro" id="IPR050679">
    <property type="entry name" value="Bact_HTH_transcr_reg"/>
</dbReference>
<comment type="caution">
    <text evidence="5">The sequence shown here is derived from an EMBL/GenBank/DDBJ whole genome shotgun (WGS) entry which is preliminary data.</text>
</comment>
<organism evidence="5 6">
    <name type="scientific">Actinomadura bangladeshensis</name>
    <dbReference type="NCBI Taxonomy" id="453573"/>
    <lineage>
        <taxon>Bacteria</taxon>
        <taxon>Bacillati</taxon>
        <taxon>Actinomycetota</taxon>
        <taxon>Actinomycetes</taxon>
        <taxon>Streptosporangiales</taxon>
        <taxon>Thermomonosporaceae</taxon>
        <taxon>Actinomadura</taxon>
    </lineage>
</organism>
<dbReference type="EMBL" id="JAAGLI010000710">
    <property type="protein sequence ID" value="NEA26050.1"/>
    <property type="molecule type" value="Genomic_DNA"/>
</dbReference>
<dbReference type="GO" id="GO:0045892">
    <property type="term" value="P:negative regulation of DNA-templated transcription"/>
    <property type="evidence" value="ECO:0007669"/>
    <property type="project" value="TreeGrafter"/>
</dbReference>
<dbReference type="InterPro" id="IPR036390">
    <property type="entry name" value="WH_DNA-bd_sf"/>
</dbReference>
<dbReference type="PANTHER" id="PTHR44846">
    <property type="entry name" value="MANNOSYL-D-GLYCERATE TRANSPORT/METABOLISM SYSTEM REPRESSOR MNGR-RELATED"/>
    <property type="match status" value="1"/>
</dbReference>